<reference evidence="2 3" key="1">
    <citation type="submission" date="2019-01" db="EMBL/GenBank/DDBJ databases">
        <title>Pseudolysobacter antarctica gen. nov., sp. nov., isolated from Fildes Peninsula, Antarctica.</title>
        <authorList>
            <person name="Wei Z."/>
            <person name="Peng F."/>
        </authorList>
    </citation>
    <scope>NUCLEOTIDE SEQUENCE [LARGE SCALE GENOMIC DNA]</scope>
    <source>
        <strain evidence="2 3">AQ6-296</strain>
    </source>
</reference>
<organism evidence="2 3">
    <name type="scientific">Pseudolysobacter antarcticus</name>
    <dbReference type="NCBI Taxonomy" id="2511995"/>
    <lineage>
        <taxon>Bacteria</taxon>
        <taxon>Pseudomonadati</taxon>
        <taxon>Pseudomonadota</taxon>
        <taxon>Gammaproteobacteria</taxon>
        <taxon>Lysobacterales</taxon>
        <taxon>Rhodanobacteraceae</taxon>
        <taxon>Pseudolysobacter</taxon>
    </lineage>
</organism>
<dbReference type="EMBL" id="CP035704">
    <property type="protein sequence ID" value="QBB69616.1"/>
    <property type="molecule type" value="Genomic_DNA"/>
</dbReference>
<evidence type="ECO:0000259" key="1">
    <source>
        <dbReference type="Pfam" id="PF01814"/>
    </source>
</evidence>
<dbReference type="Proteomes" id="UP000291562">
    <property type="component" value="Chromosome"/>
</dbReference>
<feature type="domain" description="Hemerythrin-like" evidence="1">
    <location>
        <begin position="49"/>
        <end position="177"/>
    </location>
</feature>
<dbReference type="InterPro" id="IPR038309">
    <property type="entry name" value="Rsd/AlgQ_sf"/>
</dbReference>
<dbReference type="InterPro" id="IPR012312">
    <property type="entry name" value="Hemerythrin-like"/>
</dbReference>
<accession>A0A411HGG4</accession>
<protein>
    <submittedName>
        <fullName evidence="2">Hemerythrin domain-containing protein</fullName>
    </submittedName>
</protein>
<dbReference type="AlphaFoldDB" id="A0A411HGG4"/>
<dbReference type="Pfam" id="PF01814">
    <property type="entry name" value="Hemerythrin"/>
    <property type="match status" value="1"/>
</dbReference>
<evidence type="ECO:0000313" key="3">
    <source>
        <dbReference type="Proteomes" id="UP000291562"/>
    </source>
</evidence>
<evidence type="ECO:0000313" key="2">
    <source>
        <dbReference type="EMBL" id="QBB69616.1"/>
    </source>
</evidence>
<name>A0A411HGG4_9GAMM</name>
<sequence>MARQRQREKRVISILKRWFGGVGNHRRSAMVLPPSRPRRSHENYRPELVPTLHAEHQQLLALFSLVQQACESDDAIACRNAVNRFGQLLREHLLTENRYLYGYFARHLHPDPVAARRITAMSMEMLRIGKPLHHFISTYTRGAWTAEQRRRLPIDVGNIGAILRHRIAEEERLLYPLYAPSDG</sequence>
<dbReference type="OrthoDB" id="8526133at2"/>
<dbReference type="KEGG" id="xbc:ELE36_04050"/>
<keyword evidence="3" id="KW-1185">Reference proteome</keyword>
<gene>
    <name evidence="2" type="ORF">ELE36_04050</name>
</gene>
<proteinExistence type="predicted"/>
<dbReference type="Gene3D" id="1.20.120.1370">
    <property type="entry name" value="Regulator of RNA polymerase sigma(70) subunit, domain 4"/>
    <property type="match status" value="1"/>
</dbReference>